<dbReference type="Proteomes" id="UP000243459">
    <property type="component" value="Chromosome 4"/>
</dbReference>
<keyword evidence="3" id="KW-1185">Reference proteome</keyword>
<reference evidence="3" key="1">
    <citation type="journal article" date="2017" name="Nat. Commun.">
        <title>The asparagus genome sheds light on the origin and evolution of a young Y chromosome.</title>
        <authorList>
            <person name="Harkess A."/>
            <person name="Zhou J."/>
            <person name="Xu C."/>
            <person name="Bowers J.E."/>
            <person name="Van der Hulst R."/>
            <person name="Ayyampalayam S."/>
            <person name="Mercati F."/>
            <person name="Riccardi P."/>
            <person name="McKain M.R."/>
            <person name="Kakrana A."/>
            <person name="Tang H."/>
            <person name="Ray J."/>
            <person name="Groenendijk J."/>
            <person name="Arikit S."/>
            <person name="Mathioni S.M."/>
            <person name="Nakano M."/>
            <person name="Shan H."/>
            <person name="Telgmann-Rauber A."/>
            <person name="Kanno A."/>
            <person name="Yue Z."/>
            <person name="Chen H."/>
            <person name="Li W."/>
            <person name="Chen Y."/>
            <person name="Xu X."/>
            <person name="Zhang Y."/>
            <person name="Luo S."/>
            <person name="Chen H."/>
            <person name="Gao J."/>
            <person name="Mao Z."/>
            <person name="Pires J.C."/>
            <person name="Luo M."/>
            <person name="Kudrna D."/>
            <person name="Wing R.A."/>
            <person name="Meyers B.C."/>
            <person name="Yi K."/>
            <person name="Kong H."/>
            <person name="Lavrijsen P."/>
            <person name="Sunseri F."/>
            <person name="Falavigna A."/>
            <person name="Ye Y."/>
            <person name="Leebens-Mack J.H."/>
            <person name="Chen G."/>
        </authorList>
    </citation>
    <scope>NUCLEOTIDE SEQUENCE [LARGE SCALE GENOMIC DNA]</scope>
    <source>
        <strain evidence="3">cv. DH0086</strain>
    </source>
</reference>
<feature type="region of interest" description="Disordered" evidence="1">
    <location>
        <begin position="109"/>
        <end position="144"/>
    </location>
</feature>
<dbReference type="EMBL" id="CM007384">
    <property type="protein sequence ID" value="ONK71262.1"/>
    <property type="molecule type" value="Genomic_DNA"/>
</dbReference>
<evidence type="ECO:0000313" key="2">
    <source>
        <dbReference type="EMBL" id="ONK71262.1"/>
    </source>
</evidence>
<dbReference type="AlphaFoldDB" id="A0A5P1EZ83"/>
<gene>
    <name evidence="2" type="ORF">A4U43_C04F6630</name>
</gene>
<proteinExistence type="predicted"/>
<organism evidence="2 3">
    <name type="scientific">Asparagus officinalis</name>
    <name type="common">Garden asparagus</name>
    <dbReference type="NCBI Taxonomy" id="4686"/>
    <lineage>
        <taxon>Eukaryota</taxon>
        <taxon>Viridiplantae</taxon>
        <taxon>Streptophyta</taxon>
        <taxon>Embryophyta</taxon>
        <taxon>Tracheophyta</taxon>
        <taxon>Spermatophyta</taxon>
        <taxon>Magnoliopsida</taxon>
        <taxon>Liliopsida</taxon>
        <taxon>Asparagales</taxon>
        <taxon>Asparagaceae</taxon>
        <taxon>Asparagoideae</taxon>
        <taxon>Asparagus</taxon>
    </lineage>
</organism>
<dbReference type="Gramene" id="ONK71262">
    <property type="protein sequence ID" value="ONK71262"/>
    <property type="gene ID" value="A4U43_C04F6630"/>
</dbReference>
<evidence type="ECO:0000256" key="1">
    <source>
        <dbReference type="SAM" id="MobiDB-lite"/>
    </source>
</evidence>
<feature type="compositionally biased region" description="Gly residues" evidence="1">
    <location>
        <begin position="115"/>
        <end position="125"/>
    </location>
</feature>
<accession>A0A5P1EZ83</accession>
<feature type="compositionally biased region" description="Basic residues" evidence="1">
    <location>
        <begin position="133"/>
        <end position="144"/>
    </location>
</feature>
<protein>
    <submittedName>
        <fullName evidence="2">Uncharacterized protein</fullName>
    </submittedName>
</protein>
<sequence>MIGKAAASPEQLVAFLPLPLPTVVFGSMDLNENSKDLRGKRLKWGRRRRLGGGSRRPLIKWRGTTTVRLPAVATSVPWQPKGGGWPPWRCGPASGDGWWSVRQLAADEWPTGDGRTAGNGGGGGGDEVEGGRRSRRRATTRRRC</sequence>
<evidence type="ECO:0000313" key="3">
    <source>
        <dbReference type="Proteomes" id="UP000243459"/>
    </source>
</evidence>
<name>A0A5P1EZ83_ASPOF</name>